<accession>F2PPB0</accession>
<organism evidence="1 2">
    <name type="scientific">Trichophyton equinum (strain ATCC MYA-4606 / CBS 127.97)</name>
    <name type="common">Horse ringworm fungus</name>
    <dbReference type="NCBI Taxonomy" id="559882"/>
    <lineage>
        <taxon>Eukaryota</taxon>
        <taxon>Fungi</taxon>
        <taxon>Dikarya</taxon>
        <taxon>Ascomycota</taxon>
        <taxon>Pezizomycotina</taxon>
        <taxon>Eurotiomycetes</taxon>
        <taxon>Eurotiomycetidae</taxon>
        <taxon>Onygenales</taxon>
        <taxon>Arthrodermataceae</taxon>
        <taxon>Trichophyton</taxon>
    </lineage>
</organism>
<protein>
    <submittedName>
        <fullName evidence="1">Uncharacterized protein</fullName>
    </submittedName>
</protein>
<dbReference type="AlphaFoldDB" id="F2PPB0"/>
<keyword evidence="2" id="KW-1185">Reference proteome</keyword>
<reference evidence="2" key="1">
    <citation type="journal article" date="2012" name="MBio">
        <title>Comparative genome analysis of Trichophyton rubrum and related dermatophytes reveals candidate genes involved in infection.</title>
        <authorList>
            <person name="Martinez D.A."/>
            <person name="Oliver B.G."/>
            <person name="Graeser Y."/>
            <person name="Goldberg J.M."/>
            <person name="Li W."/>
            <person name="Martinez-Rossi N.M."/>
            <person name="Monod M."/>
            <person name="Shelest E."/>
            <person name="Barton R.C."/>
            <person name="Birch E."/>
            <person name="Brakhage A.A."/>
            <person name="Chen Z."/>
            <person name="Gurr S.J."/>
            <person name="Heiman D."/>
            <person name="Heitman J."/>
            <person name="Kosti I."/>
            <person name="Rossi A."/>
            <person name="Saif S."/>
            <person name="Samalova M."/>
            <person name="Saunders C.W."/>
            <person name="Shea T."/>
            <person name="Summerbell R.C."/>
            <person name="Xu J."/>
            <person name="Young S."/>
            <person name="Zeng Q."/>
            <person name="Birren B.W."/>
            <person name="Cuomo C.A."/>
            <person name="White T.C."/>
        </authorList>
    </citation>
    <scope>NUCLEOTIDE SEQUENCE [LARGE SCALE GENOMIC DNA]</scope>
    <source>
        <strain evidence="2">ATCC MYA-4606 / CBS 127.97</strain>
    </source>
</reference>
<dbReference type="HOGENOM" id="CLU_1769406_0_0_1"/>
<sequence length="147" mass="16473">MTDGRLISSAMRCLGDSRLSSQASRRNCCPIRSLIVSGDTELFIISEIGREVRTGLLPCRKEESSVADTTTVWVHRGDCGSGEIRCSDRIFHKEENKNGVRQQRSGNYQISTPSDPIYALPPSWRRILGSSNQKPRQNFTIVSGYYC</sequence>
<dbReference type="VEuPathDB" id="FungiDB:TEQG_02761"/>
<dbReference type="Proteomes" id="UP000009169">
    <property type="component" value="Unassembled WGS sequence"/>
</dbReference>
<evidence type="ECO:0000313" key="1">
    <source>
        <dbReference type="EMBL" id="EGE03728.1"/>
    </source>
</evidence>
<evidence type="ECO:0000313" key="2">
    <source>
        <dbReference type="Proteomes" id="UP000009169"/>
    </source>
</evidence>
<name>F2PPB0_TRIEC</name>
<gene>
    <name evidence="1" type="ORF">TEQG_02761</name>
</gene>
<dbReference type="EMBL" id="DS995729">
    <property type="protein sequence ID" value="EGE03728.1"/>
    <property type="molecule type" value="Genomic_DNA"/>
</dbReference>
<proteinExistence type="predicted"/>